<name>A0A5B7FNY6_PORTR</name>
<evidence type="ECO:0000313" key="1">
    <source>
        <dbReference type="EMBL" id="MPC48212.1"/>
    </source>
</evidence>
<evidence type="ECO:0000313" key="2">
    <source>
        <dbReference type="Proteomes" id="UP000324222"/>
    </source>
</evidence>
<gene>
    <name evidence="1" type="ORF">E2C01_041980</name>
</gene>
<sequence>MSGGERGVCVVRAARDVRKGNGMFSRSVRLGKMKERQAGVRTGEVFSADTCNYQPSNQKHIVAKASTTADRDARHAARPLY</sequence>
<dbReference type="AlphaFoldDB" id="A0A5B7FNY6"/>
<comment type="caution">
    <text evidence="1">The sequence shown here is derived from an EMBL/GenBank/DDBJ whole genome shotgun (WGS) entry which is preliminary data.</text>
</comment>
<dbReference type="EMBL" id="VSRR010008162">
    <property type="protein sequence ID" value="MPC48212.1"/>
    <property type="molecule type" value="Genomic_DNA"/>
</dbReference>
<proteinExistence type="predicted"/>
<protein>
    <submittedName>
        <fullName evidence="1">Uncharacterized protein</fullName>
    </submittedName>
</protein>
<reference evidence="1 2" key="1">
    <citation type="submission" date="2019-05" db="EMBL/GenBank/DDBJ databases">
        <title>Another draft genome of Portunus trituberculatus and its Hox gene families provides insights of decapod evolution.</title>
        <authorList>
            <person name="Jeong J.-H."/>
            <person name="Song I."/>
            <person name="Kim S."/>
            <person name="Choi T."/>
            <person name="Kim D."/>
            <person name="Ryu S."/>
            <person name="Kim W."/>
        </authorList>
    </citation>
    <scope>NUCLEOTIDE SEQUENCE [LARGE SCALE GENOMIC DNA]</scope>
    <source>
        <tissue evidence="1">Muscle</tissue>
    </source>
</reference>
<dbReference type="Proteomes" id="UP000324222">
    <property type="component" value="Unassembled WGS sequence"/>
</dbReference>
<keyword evidence="2" id="KW-1185">Reference proteome</keyword>
<accession>A0A5B7FNY6</accession>
<organism evidence="1 2">
    <name type="scientific">Portunus trituberculatus</name>
    <name type="common">Swimming crab</name>
    <name type="synonym">Neptunus trituberculatus</name>
    <dbReference type="NCBI Taxonomy" id="210409"/>
    <lineage>
        <taxon>Eukaryota</taxon>
        <taxon>Metazoa</taxon>
        <taxon>Ecdysozoa</taxon>
        <taxon>Arthropoda</taxon>
        <taxon>Crustacea</taxon>
        <taxon>Multicrustacea</taxon>
        <taxon>Malacostraca</taxon>
        <taxon>Eumalacostraca</taxon>
        <taxon>Eucarida</taxon>
        <taxon>Decapoda</taxon>
        <taxon>Pleocyemata</taxon>
        <taxon>Brachyura</taxon>
        <taxon>Eubrachyura</taxon>
        <taxon>Portunoidea</taxon>
        <taxon>Portunidae</taxon>
        <taxon>Portuninae</taxon>
        <taxon>Portunus</taxon>
    </lineage>
</organism>